<feature type="non-terminal residue" evidence="1">
    <location>
        <position position="1"/>
    </location>
</feature>
<reference evidence="1 2" key="1">
    <citation type="journal article" date="2019" name="Genome Biol. Evol.">
        <title>Insights into the evolution of the New World diploid cottons (Gossypium, subgenus Houzingenia) based on genome sequencing.</title>
        <authorList>
            <person name="Grover C.E."/>
            <person name="Arick M.A. 2nd"/>
            <person name="Thrash A."/>
            <person name="Conover J.L."/>
            <person name="Sanders W.S."/>
            <person name="Peterson D.G."/>
            <person name="Frelichowski J.E."/>
            <person name="Scheffler J.A."/>
            <person name="Scheffler B.E."/>
            <person name="Wendel J.F."/>
        </authorList>
    </citation>
    <scope>NUCLEOTIDE SEQUENCE [LARGE SCALE GENOMIC DNA]</scope>
    <source>
        <strain evidence="1">27</strain>
        <tissue evidence="1">Leaf</tissue>
    </source>
</reference>
<dbReference type="Proteomes" id="UP000593561">
    <property type="component" value="Unassembled WGS sequence"/>
</dbReference>
<dbReference type="AlphaFoldDB" id="A0A7J8R129"/>
<comment type="caution">
    <text evidence="1">The sequence shown here is derived from an EMBL/GenBank/DDBJ whole genome shotgun (WGS) entry which is preliminary data.</text>
</comment>
<organism evidence="1 2">
    <name type="scientific">Gossypium davidsonii</name>
    <name type="common">Davidson's cotton</name>
    <name type="synonym">Gossypium klotzschianum subsp. davidsonii</name>
    <dbReference type="NCBI Taxonomy" id="34287"/>
    <lineage>
        <taxon>Eukaryota</taxon>
        <taxon>Viridiplantae</taxon>
        <taxon>Streptophyta</taxon>
        <taxon>Embryophyta</taxon>
        <taxon>Tracheophyta</taxon>
        <taxon>Spermatophyta</taxon>
        <taxon>Magnoliopsida</taxon>
        <taxon>eudicotyledons</taxon>
        <taxon>Gunneridae</taxon>
        <taxon>Pentapetalae</taxon>
        <taxon>rosids</taxon>
        <taxon>malvids</taxon>
        <taxon>Malvales</taxon>
        <taxon>Malvaceae</taxon>
        <taxon>Malvoideae</taxon>
        <taxon>Gossypium</taxon>
    </lineage>
</organism>
<evidence type="ECO:0000313" key="1">
    <source>
        <dbReference type="EMBL" id="MBA0607557.1"/>
    </source>
</evidence>
<keyword evidence="2" id="KW-1185">Reference proteome</keyword>
<name>A0A7J8R129_GOSDV</name>
<accession>A0A7J8R129</accession>
<sequence>MMVCWFLETTSWGLEPLSSKPECLVLFYGLHCLWT</sequence>
<gene>
    <name evidence="1" type="ORF">Godav_019836</name>
</gene>
<protein>
    <submittedName>
        <fullName evidence="1">Uncharacterized protein</fullName>
    </submittedName>
</protein>
<evidence type="ECO:0000313" key="2">
    <source>
        <dbReference type="Proteomes" id="UP000593561"/>
    </source>
</evidence>
<dbReference type="EMBL" id="JABFAC010000002">
    <property type="protein sequence ID" value="MBA0607557.1"/>
    <property type="molecule type" value="Genomic_DNA"/>
</dbReference>
<proteinExistence type="predicted"/>